<sequence length="429" mass="47498">MNKYTDLWMMHSNVAAHCETHVCDQEELKCLNGCSSMLDSVGVVARNKAVADAQGLHQLKASLPQTSQRRFFFVDYSEGKSSMYFHPSMLKDLSGGTLAEDMSDLPAVSGENIFPDSHPMTNMVIFDELQRDDSLENEMALLAFKRAMTSAFAALYEMLNSRERLMFLNEMRSNPDSLIPFINAEARWTSKLSWESNDFAGSDVSNSSLLNDTDDLEAFLSSNDEASTGESLLSFDDEASTGQSPGDNIWVSKCESPLNNKDKRTDGVYDQINECNFEDTDGESTVICFAAKESDLYFPSDEQVSLSDLSSLPTSANTEYSQLPEEAVTSSTFSQSKQLGVSSSSSEFSSSDSAKRKHSVYSLPVRSSSAKKSRNDHIKRRVRLLRNVIPGVGDHMDTAAAVDEAICYVTSLQQKVQELEECRQFGGNH</sequence>
<reference evidence="2" key="1">
    <citation type="journal article" date="2024" name="Proc. Natl. Acad. Sci. U.S.A.">
        <title>Extraordinary preservation of gene collinearity over three hundred million years revealed in homosporous lycophytes.</title>
        <authorList>
            <person name="Li C."/>
            <person name="Wickell D."/>
            <person name="Kuo L.Y."/>
            <person name="Chen X."/>
            <person name="Nie B."/>
            <person name="Liao X."/>
            <person name="Peng D."/>
            <person name="Ji J."/>
            <person name="Jenkins J."/>
            <person name="Williams M."/>
            <person name="Shu S."/>
            <person name="Plott C."/>
            <person name="Barry K."/>
            <person name="Rajasekar S."/>
            <person name="Grimwood J."/>
            <person name="Han X."/>
            <person name="Sun S."/>
            <person name="Hou Z."/>
            <person name="He W."/>
            <person name="Dai G."/>
            <person name="Sun C."/>
            <person name="Schmutz J."/>
            <person name="Leebens-Mack J.H."/>
            <person name="Li F.W."/>
            <person name="Wang L."/>
        </authorList>
    </citation>
    <scope>NUCLEOTIDE SEQUENCE [LARGE SCALE GENOMIC DNA]</scope>
    <source>
        <strain evidence="2">cv. PW_Plant_1</strain>
    </source>
</reference>
<keyword evidence="2" id="KW-1185">Reference proteome</keyword>
<accession>A0ACC2E802</accession>
<organism evidence="1 2">
    <name type="scientific">Diphasiastrum complanatum</name>
    <name type="common">Issler's clubmoss</name>
    <name type="synonym">Lycopodium complanatum</name>
    <dbReference type="NCBI Taxonomy" id="34168"/>
    <lineage>
        <taxon>Eukaryota</taxon>
        <taxon>Viridiplantae</taxon>
        <taxon>Streptophyta</taxon>
        <taxon>Embryophyta</taxon>
        <taxon>Tracheophyta</taxon>
        <taxon>Lycopodiopsida</taxon>
        <taxon>Lycopodiales</taxon>
        <taxon>Lycopodiaceae</taxon>
        <taxon>Lycopodioideae</taxon>
        <taxon>Diphasiastrum</taxon>
    </lineage>
</organism>
<dbReference type="EMBL" id="CM055094">
    <property type="protein sequence ID" value="KAJ7562616.1"/>
    <property type="molecule type" value="Genomic_DNA"/>
</dbReference>
<protein>
    <submittedName>
        <fullName evidence="1">Uncharacterized protein</fullName>
    </submittedName>
</protein>
<gene>
    <name evidence="1" type="ORF">O6H91_03G077300</name>
</gene>
<name>A0ACC2E802_DIPCM</name>
<evidence type="ECO:0000313" key="1">
    <source>
        <dbReference type="EMBL" id="KAJ7562616.1"/>
    </source>
</evidence>
<proteinExistence type="predicted"/>
<dbReference type="Proteomes" id="UP001162992">
    <property type="component" value="Chromosome 3"/>
</dbReference>
<evidence type="ECO:0000313" key="2">
    <source>
        <dbReference type="Proteomes" id="UP001162992"/>
    </source>
</evidence>
<comment type="caution">
    <text evidence="1">The sequence shown here is derived from an EMBL/GenBank/DDBJ whole genome shotgun (WGS) entry which is preliminary data.</text>
</comment>